<dbReference type="EMBL" id="BNAV01000004">
    <property type="protein sequence ID" value="GHF57134.1"/>
    <property type="molecule type" value="Genomic_DNA"/>
</dbReference>
<dbReference type="InterPro" id="IPR029787">
    <property type="entry name" value="Nucleotide_cyclase"/>
</dbReference>
<evidence type="ECO:0000313" key="3">
    <source>
        <dbReference type="Proteomes" id="UP000658656"/>
    </source>
</evidence>
<dbReference type="OrthoDB" id="23692at2"/>
<dbReference type="PANTHER" id="PTHR45138:SF9">
    <property type="entry name" value="DIGUANYLATE CYCLASE DGCM-RELATED"/>
    <property type="match status" value="1"/>
</dbReference>
<dbReference type="SMART" id="SM00267">
    <property type="entry name" value="GGDEF"/>
    <property type="match status" value="1"/>
</dbReference>
<name>A0A8H9M5I0_9PSEU</name>
<evidence type="ECO:0000313" key="2">
    <source>
        <dbReference type="EMBL" id="GHF57134.1"/>
    </source>
</evidence>
<dbReference type="CDD" id="cd01949">
    <property type="entry name" value="GGDEF"/>
    <property type="match status" value="1"/>
</dbReference>
<dbReference type="GO" id="GO:1902201">
    <property type="term" value="P:negative regulation of bacterial-type flagellum-dependent cell motility"/>
    <property type="evidence" value="ECO:0007669"/>
    <property type="project" value="TreeGrafter"/>
</dbReference>
<dbReference type="PROSITE" id="PS50887">
    <property type="entry name" value="GGDEF"/>
    <property type="match status" value="1"/>
</dbReference>
<dbReference type="InterPro" id="IPR000160">
    <property type="entry name" value="GGDEF_dom"/>
</dbReference>
<dbReference type="SUPFAM" id="SSF55073">
    <property type="entry name" value="Nucleotide cyclase"/>
    <property type="match status" value="1"/>
</dbReference>
<dbReference type="InterPro" id="IPR043128">
    <property type="entry name" value="Rev_trsase/Diguanyl_cyclase"/>
</dbReference>
<keyword evidence="3" id="KW-1185">Reference proteome</keyword>
<comment type="caution">
    <text evidence="2">The sequence shown here is derived from an EMBL/GenBank/DDBJ whole genome shotgun (WGS) entry which is preliminary data.</text>
</comment>
<dbReference type="AlphaFoldDB" id="A0A8H9M5I0"/>
<reference evidence="2" key="2">
    <citation type="submission" date="2020-09" db="EMBL/GenBank/DDBJ databases">
        <authorList>
            <person name="Sun Q."/>
            <person name="Zhou Y."/>
        </authorList>
    </citation>
    <scope>NUCLEOTIDE SEQUENCE</scope>
    <source>
        <strain evidence="2">CGMCC 4.7679</strain>
    </source>
</reference>
<dbReference type="FunFam" id="3.30.70.270:FF:000001">
    <property type="entry name" value="Diguanylate cyclase domain protein"/>
    <property type="match status" value="1"/>
</dbReference>
<dbReference type="GO" id="GO:0005886">
    <property type="term" value="C:plasma membrane"/>
    <property type="evidence" value="ECO:0007669"/>
    <property type="project" value="TreeGrafter"/>
</dbReference>
<dbReference type="Gene3D" id="3.30.70.270">
    <property type="match status" value="1"/>
</dbReference>
<gene>
    <name evidence="2" type="ORF">GCM10017566_32900</name>
</gene>
<dbReference type="GO" id="GO:0052621">
    <property type="term" value="F:diguanylate cyclase activity"/>
    <property type="evidence" value="ECO:0007669"/>
    <property type="project" value="TreeGrafter"/>
</dbReference>
<protein>
    <submittedName>
        <fullName evidence="2">GGDEF domain-containing protein</fullName>
    </submittedName>
</protein>
<accession>A0A8H9M5I0</accession>
<dbReference type="PANTHER" id="PTHR45138">
    <property type="entry name" value="REGULATORY COMPONENTS OF SENSORY TRANSDUCTION SYSTEM"/>
    <property type="match status" value="1"/>
</dbReference>
<dbReference type="NCBIfam" id="TIGR00254">
    <property type="entry name" value="GGDEF"/>
    <property type="match status" value="1"/>
</dbReference>
<dbReference type="InterPro" id="IPR050469">
    <property type="entry name" value="Diguanylate_Cyclase"/>
</dbReference>
<dbReference type="GO" id="GO:0043709">
    <property type="term" value="P:cell adhesion involved in single-species biofilm formation"/>
    <property type="evidence" value="ECO:0007669"/>
    <property type="project" value="TreeGrafter"/>
</dbReference>
<dbReference type="Proteomes" id="UP000658656">
    <property type="component" value="Unassembled WGS sequence"/>
</dbReference>
<dbReference type="RefSeq" id="WP_145932462.1">
    <property type="nucleotide sequence ID" value="NZ_BNAV01000004.1"/>
</dbReference>
<sequence length="245" mass="27408">MTEVETVTPKQVTADEASLHETIAGTLASQGDWRRAYEHLRVALALARAEPSIPEQLRREVDRLRRERAEAREESLRDALTAVYNRRYLDQRLEDLLSDARKPVAVALVDIDLFKNVNDTFGHVVGDQVLRRVAELLREGLPSHAFCARYGGEEFMLVLPAVQPDAAVRIAELARARIAEHPWSALCEGLAVTISVGLAYQSGEMSANRRQVLEADDLLYAAKHAGRNRVAYRDHAGTRVVEYCP</sequence>
<evidence type="ECO:0000259" key="1">
    <source>
        <dbReference type="PROSITE" id="PS50887"/>
    </source>
</evidence>
<feature type="domain" description="GGDEF" evidence="1">
    <location>
        <begin position="102"/>
        <end position="235"/>
    </location>
</feature>
<reference evidence="2" key="1">
    <citation type="journal article" date="2014" name="Int. J. Syst. Evol. Microbiol.">
        <title>Complete genome sequence of Corynebacterium casei LMG S-19264T (=DSM 44701T), isolated from a smear-ripened cheese.</title>
        <authorList>
            <consortium name="US DOE Joint Genome Institute (JGI-PGF)"/>
            <person name="Walter F."/>
            <person name="Albersmeier A."/>
            <person name="Kalinowski J."/>
            <person name="Ruckert C."/>
        </authorList>
    </citation>
    <scope>NUCLEOTIDE SEQUENCE</scope>
    <source>
        <strain evidence="2">CGMCC 4.7679</strain>
    </source>
</reference>
<proteinExistence type="predicted"/>
<organism evidence="2 3">
    <name type="scientific">Amycolatopsis bartoniae</name>
    <dbReference type="NCBI Taxonomy" id="941986"/>
    <lineage>
        <taxon>Bacteria</taxon>
        <taxon>Bacillati</taxon>
        <taxon>Actinomycetota</taxon>
        <taxon>Actinomycetes</taxon>
        <taxon>Pseudonocardiales</taxon>
        <taxon>Pseudonocardiaceae</taxon>
        <taxon>Amycolatopsis</taxon>
    </lineage>
</organism>
<dbReference type="Pfam" id="PF00990">
    <property type="entry name" value="GGDEF"/>
    <property type="match status" value="1"/>
</dbReference>